<organism evidence="1 2">
    <name type="scientific">Dendrolimus kikuchii</name>
    <dbReference type="NCBI Taxonomy" id="765133"/>
    <lineage>
        <taxon>Eukaryota</taxon>
        <taxon>Metazoa</taxon>
        <taxon>Ecdysozoa</taxon>
        <taxon>Arthropoda</taxon>
        <taxon>Hexapoda</taxon>
        <taxon>Insecta</taxon>
        <taxon>Pterygota</taxon>
        <taxon>Neoptera</taxon>
        <taxon>Endopterygota</taxon>
        <taxon>Lepidoptera</taxon>
        <taxon>Glossata</taxon>
        <taxon>Ditrysia</taxon>
        <taxon>Bombycoidea</taxon>
        <taxon>Lasiocampidae</taxon>
        <taxon>Dendrolimus</taxon>
    </lineage>
</organism>
<name>A0ACC1CQ33_9NEOP</name>
<gene>
    <name evidence="1" type="ORF">K1T71_010863</name>
</gene>
<comment type="caution">
    <text evidence="1">The sequence shown here is derived from an EMBL/GenBank/DDBJ whole genome shotgun (WGS) entry which is preliminary data.</text>
</comment>
<accession>A0ACC1CQ33</accession>
<protein>
    <submittedName>
        <fullName evidence="1">Uncharacterized protein</fullName>
    </submittedName>
</protein>
<sequence length="578" mass="64009">MASEELVTEQFQFLGIDVQKEVLKKCVILCEEYDVDAESFTEQWMAFSLNHLNGASPNLENLDLFVRKEFSKRAANRCNAHSNETARAATGTNLTVYGAPASTLTDNEVLSNYIADTPKRENTDSEPNRSNELCPATYSPTIGSAKYASRANQGIVVHSYGDEKLLDLISEPSDILSIIMTQIPNDEGDLYTKSKFGFELPQEKASTFDNHIHYISQYIMKKAGLQDAKSVKHKTQYEVLVAGRIECDANARLNAKSVELQGSWADSLSQAVPVDMDSLKQYSLFPGQVVVMRGTNPHGDKFIAQEVYCDASLPIVDHQADIMNTLTGKMSVLVAAGPYTTSDNMSYEPLKDLVNHINVNRPHVVILTGPFMDSEHSNIKNNTMAEPYKAYFEKLIDNLGEISNSSPYTKIYIVSSPKDCFHWNIFPSPPYTSRRKHAIVAFLPDPSTININGIVIGVTSNDILMQISQEEISLGKGGDKLSRLASHIIMQQSYYPLWPPPQGMLVDATLWAAHAQLPCTPHILVLPSNFRYFVKEVNGCVVVNPEHLSKGPGGGTFARLLISTDGPSRRIAAQIIRI</sequence>
<reference evidence="1 2" key="1">
    <citation type="journal article" date="2021" name="Front. Genet.">
        <title>Chromosome-Level Genome Assembly Reveals Significant Gene Expansion in the Toll and IMD Signaling Pathways of Dendrolimus kikuchii.</title>
        <authorList>
            <person name="Zhou J."/>
            <person name="Wu P."/>
            <person name="Xiong Z."/>
            <person name="Liu N."/>
            <person name="Zhao N."/>
            <person name="Ji M."/>
            <person name="Qiu Y."/>
            <person name="Yang B."/>
        </authorList>
    </citation>
    <scope>NUCLEOTIDE SEQUENCE [LARGE SCALE GENOMIC DNA]</scope>
    <source>
        <strain evidence="1">Ann1</strain>
    </source>
</reference>
<dbReference type="EMBL" id="CM034405">
    <property type="protein sequence ID" value="KAJ0173714.1"/>
    <property type="molecule type" value="Genomic_DNA"/>
</dbReference>
<proteinExistence type="predicted"/>
<evidence type="ECO:0000313" key="2">
    <source>
        <dbReference type="Proteomes" id="UP000824533"/>
    </source>
</evidence>
<dbReference type="Proteomes" id="UP000824533">
    <property type="component" value="Linkage Group LG19"/>
</dbReference>
<evidence type="ECO:0000313" key="1">
    <source>
        <dbReference type="EMBL" id="KAJ0173714.1"/>
    </source>
</evidence>
<keyword evidence="2" id="KW-1185">Reference proteome</keyword>